<evidence type="ECO:0000256" key="4">
    <source>
        <dbReference type="PROSITE-ProRule" id="PRU00433"/>
    </source>
</evidence>
<dbReference type="InterPro" id="IPR009056">
    <property type="entry name" value="Cyt_c-like_dom"/>
</dbReference>
<dbReference type="Pfam" id="PF08305">
    <property type="entry name" value="NPCBM"/>
    <property type="match status" value="1"/>
</dbReference>
<dbReference type="InterPro" id="IPR000421">
    <property type="entry name" value="FA58C"/>
</dbReference>
<dbReference type="SUPFAM" id="SSF46626">
    <property type="entry name" value="Cytochrome c"/>
    <property type="match status" value="1"/>
</dbReference>
<dbReference type="Pfam" id="PF00034">
    <property type="entry name" value="Cytochrom_C"/>
    <property type="match status" value="1"/>
</dbReference>
<dbReference type="InterPro" id="IPR011042">
    <property type="entry name" value="6-blade_b-propeller_TolB-like"/>
</dbReference>
<feature type="chain" id="PRO_5002691310" description="Secreted glycosyl hydrolase" evidence="5">
    <location>
        <begin position="23"/>
        <end position="1267"/>
    </location>
</feature>
<keyword evidence="3 4" id="KW-0408">Iron</keyword>
<keyword evidence="2 4" id="KW-0479">Metal-binding</keyword>
<proteinExistence type="predicted"/>
<name>A6DPC1_9BACT</name>
<dbReference type="EMBL" id="ABCK01000016">
    <property type="protein sequence ID" value="EDM26417.1"/>
    <property type="molecule type" value="Genomic_DNA"/>
</dbReference>
<dbReference type="InterPro" id="IPR036909">
    <property type="entry name" value="Cyt_c-like_dom_sf"/>
</dbReference>
<dbReference type="eggNOG" id="COG3250">
    <property type="taxonomic scope" value="Bacteria"/>
</dbReference>
<feature type="domain" description="F5/8 type C" evidence="6">
    <location>
        <begin position="987"/>
        <end position="1124"/>
    </location>
</feature>
<dbReference type="InterPro" id="IPR055557">
    <property type="entry name" value="DUF7133"/>
</dbReference>
<evidence type="ECO:0000259" key="7">
    <source>
        <dbReference type="PROSITE" id="PS51007"/>
    </source>
</evidence>
<dbReference type="eggNOG" id="COG1413">
    <property type="taxonomic scope" value="Bacteria"/>
</dbReference>
<keyword evidence="9" id="KW-1185">Reference proteome</keyword>
<evidence type="ECO:0000256" key="5">
    <source>
        <dbReference type="SAM" id="SignalP"/>
    </source>
</evidence>
<dbReference type="GO" id="GO:0046872">
    <property type="term" value="F:metal ion binding"/>
    <property type="evidence" value="ECO:0007669"/>
    <property type="project" value="UniProtKB-KW"/>
</dbReference>
<dbReference type="eggNOG" id="COG3828">
    <property type="taxonomic scope" value="Bacteria"/>
</dbReference>
<keyword evidence="5" id="KW-0732">Signal</keyword>
<dbReference type="STRING" id="313628.LNTAR_05564"/>
<dbReference type="InterPro" id="IPR029010">
    <property type="entry name" value="ThuA-like"/>
</dbReference>
<dbReference type="PANTHER" id="PTHR40469:SF2">
    <property type="entry name" value="GALACTOSE-BINDING DOMAIN-LIKE SUPERFAMILY PROTEIN"/>
    <property type="match status" value="1"/>
</dbReference>
<dbReference type="Gene3D" id="2.60.120.1060">
    <property type="entry name" value="NPCBM/NEW2 domain"/>
    <property type="match status" value="1"/>
</dbReference>
<sequence length="1267" mass="142051">MYKKVSVLIACSVMAFSNVADAAKLSAEEELANIKEAMPGSVAAKKKYKVLCFSKPYGFPHSSIKTAKKMIQVMGDKTGMFTVDFSDDVKDLSAANLAKYDALYLNNTTKMEKGITDPLKRKELVDFVKNGGGLFAVHAATDGGWPEYVKMTGGDFDGHPWGHEGTYCLCNEDPTHPIVANIFNGEQSFELNDELYQYKNFDRKDNRVLISIDMSKFQNQRGGMKREDNDYAMVWVKDFGKGRVFVSSPGHNHHIYWNKDMLKMWVEGMRFVLGEIDVDTSSKSKPLYALPPKKGTQDPLVRQRSEKDSMKEFEIQGNYSLELVAGDDMLYEPALCVWDGNGRMYVAQLETYMQDVDGSGKFDKVSRVLRLEDTNDDGIMDKRTVFADKLNLPRMVLPLKDSVLIGETNTNDIYEYFDTNDDGVSDKKKIWYEGGKRGGNLEHQPTGLIWAMDNNIYTTYNQHAYRYTDGSVKKVETKGNRGQWGLTQDNYGKVIFVDAGAGVGPVHTLFPNIYTKWDPKWVRADGFRNVWGISQVFDAQGGMGAMHSNGSVKSFTDTCGQAVFRGDRLPEEMQGELIFSTPVGRLTRRATFKVDDKGRQVLHNAYDQKEFIASTDANFRPVNSATGPDGTLYLVDMHRGIIQEGQWVPKGSFIRKSIEFYGLDQNVGNGRIYRVRHKDFKPNDKKPRMLEETPAQLVKHLTHANGWWRDEAQKLIVLSGDKSVAPALKKIVANHKFDFARLHALWTLEGLGLIDLAYLQEVYQDKSPHVRAAAIRMTEPYFQEDIKNIYALKSLVKDPAKEVLIQLMLTASTKVTEETRSLAKAVIKANPSNDYLVEIDEELNKAYFDEQKRLADLAKLNAKEAALMDEGKKHFDALCATCHGTDAKGMQAGQGLMAPSFLQNPRILGDKAILTRITLHGFTGPIDGKTYAGGMMMGLKANNDQYIASVLTYIRNSFGNKADMITEDEVAVVRKESESVTAPYTEKTLRELSLNSGGDIRLWKLNASHKVDLLANLQDGDPKTTYASKASMKTGMWIEAEFPHQRNIFKVFIKAKGGDFAKSVKVEVSEDGKTWKTVADKVKGQNATMISFPMVIAKKVRLTCLEDKNKWWQLEGLEIRGPGMGDIDQYPLDKRHYIKFKDAKSAKTGWGELKQDKNLSIGKVKYKKGIWTHAHSEIVYDIAGKGYKRFYSKVGHADSGHDTFTAFEVHVDGKVAYKSGDVFKGDPAKFVDIDVSSAKEIKLIVAAGKDGKPDGDHAVWADACFIK</sequence>
<evidence type="ECO:0000256" key="1">
    <source>
        <dbReference type="ARBA" id="ARBA00022617"/>
    </source>
</evidence>
<dbReference type="SUPFAM" id="SSF63829">
    <property type="entry name" value="Calcium-dependent phosphotriesterase"/>
    <property type="match status" value="1"/>
</dbReference>
<accession>A6DPC1</accession>
<feature type="signal peptide" evidence="5">
    <location>
        <begin position="1"/>
        <end position="22"/>
    </location>
</feature>
<gene>
    <name evidence="8" type="ORF">LNTAR_05564</name>
</gene>
<evidence type="ECO:0000259" key="6">
    <source>
        <dbReference type="PROSITE" id="PS50022"/>
    </source>
</evidence>
<dbReference type="InterPro" id="IPR011989">
    <property type="entry name" value="ARM-like"/>
</dbReference>
<keyword evidence="1 4" id="KW-0349">Heme</keyword>
<evidence type="ECO:0000256" key="3">
    <source>
        <dbReference type="ARBA" id="ARBA00023004"/>
    </source>
</evidence>
<dbReference type="eggNOG" id="COG2010">
    <property type="taxonomic scope" value="Bacteria"/>
</dbReference>
<dbReference type="InterPro" id="IPR008979">
    <property type="entry name" value="Galactose-bd-like_sf"/>
</dbReference>
<dbReference type="Pfam" id="PF00754">
    <property type="entry name" value="F5_F8_type_C"/>
    <property type="match status" value="1"/>
</dbReference>
<dbReference type="GO" id="GO:0020037">
    <property type="term" value="F:heme binding"/>
    <property type="evidence" value="ECO:0007669"/>
    <property type="project" value="InterPro"/>
</dbReference>
<dbReference type="PROSITE" id="PS50022">
    <property type="entry name" value="FA58C_3"/>
    <property type="match status" value="1"/>
</dbReference>
<dbReference type="Gene3D" id="2.120.10.30">
    <property type="entry name" value="TolB, C-terminal domain"/>
    <property type="match status" value="2"/>
</dbReference>
<dbReference type="InterPro" id="IPR029062">
    <property type="entry name" value="Class_I_gatase-like"/>
</dbReference>
<dbReference type="AlphaFoldDB" id="A6DPC1"/>
<dbReference type="PROSITE" id="PS51007">
    <property type="entry name" value="CYTC"/>
    <property type="match status" value="1"/>
</dbReference>
<evidence type="ECO:0000256" key="2">
    <source>
        <dbReference type="ARBA" id="ARBA00022723"/>
    </source>
</evidence>
<dbReference type="SUPFAM" id="SSF48371">
    <property type="entry name" value="ARM repeat"/>
    <property type="match status" value="1"/>
</dbReference>
<evidence type="ECO:0008006" key="10">
    <source>
        <dbReference type="Google" id="ProtNLM"/>
    </source>
</evidence>
<organism evidence="8 9">
    <name type="scientific">Lentisphaera araneosa HTCC2155</name>
    <dbReference type="NCBI Taxonomy" id="313628"/>
    <lineage>
        <taxon>Bacteria</taxon>
        <taxon>Pseudomonadati</taxon>
        <taxon>Lentisphaerota</taxon>
        <taxon>Lentisphaeria</taxon>
        <taxon>Lentisphaerales</taxon>
        <taxon>Lentisphaeraceae</taxon>
        <taxon>Lentisphaera</taxon>
    </lineage>
</organism>
<dbReference type="GO" id="GO:0009055">
    <property type="term" value="F:electron transfer activity"/>
    <property type="evidence" value="ECO:0007669"/>
    <property type="project" value="InterPro"/>
</dbReference>
<dbReference type="Gene3D" id="1.25.10.10">
    <property type="entry name" value="Leucine-rich Repeat Variant"/>
    <property type="match status" value="1"/>
</dbReference>
<dbReference type="Pfam" id="PF06283">
    <property type="entry name" value="ThuA"/>
    <property type="match status" value="1"/>
</dbReference>
<dbReference type="SUPFAM" id="SSF49785">
    <property type="entry name" value="Galactose-binding domain-like"/>
    <property type="match status" value="2"/>
</dbReference>
<dbReference type="SUPFAM" id="SSF52317">
    <property type="entry name" value="Class I glutamine amidotransferase-like"/>
    <property type="match status" value="1"/>
</dbReference>
<dbReference type="PANTHER" id="PTHR40469">
    <property type="entry name" value="SECRETED GLYCOSYL HYDROLASE"/>
    <property type="match status" value="1"/>
</dbReference>
<dbReference type="Gene3D" id="1.10.760.10">
    <property type="entry name" value="Cytochrome c-like domain"/>
    <property type="match status" value="1"/>
</dbReference>
<protein>
    <recommendedName>
        <fullName evidence="10">Secreted glycosyl hydrolase</fullName>
    </recommendedName>
</protein>
<evidence type="ECO:0000313" key="8">
    <source>
        <dbReference type="EMBL" id="EDM26417.1"/>
    </source>
</evidence>
<reference evidence="8 9" key="1">
    <citation type="journal article" date="2010" name="J. Bacteriol.">
        <title>Genome sequence of Lentisphaera araneosa HTCC2155T, the type species of the order Lentisphaerales in the phylum Lentisphaerae.</title>
        <authorList>
            <person name="Thrash J.C."/>
            <person name="Cho J.C."/>
            <person name="Vergin K.L."/>
            <person name="Morris R.M."/>
            <person name="Giovannoni S.J."/>
        </authorList>
    </citation>
    <scope>NUCLEOTIDE SEQUENCE [LARGE SCALE GENOMIC DNA]</scope>
    <source>
        <strain evidence="8 9">HTCC2155</strain>
    </source>
</reference>
<dbReference type="InterPro" id="IPR016024">
    <property type="entry name" value="ARM-type_fold"/>
</dbReference>
<dbReference type="RefSeq" id="WP_007279704.1">
    <property type="nucleotide sequence ID" value="NZ_ABCK01000016.1"/>
</dbReference>
<feature type="domain" description="Cytochrome c" evidence="7">
    <location>
        <begin position="866"/>
        <end position="958"/>
    </location>
</feature>
<comment type="caution">
    <text evidence="8">The sequence shown here is derived from an EMBL/GenBank/DDBJ whole genome shotgun (WGS) entry which is preliminary data.</text>
</comment>
<dbReference type="OrthoDB" id="109511at2"/>
<dbReference type="Gene3D" id="3.40.50.880">
    <property type="match status" value="1"/>
</dbReference>
<dbReference type="InterPro" id="IPR013222">
    <property type="entry name" value="Glyco_hyd_98_carb-bd"/>
</dbReference>
<dbReference type="SMART" id="SM00776">
    <property type="entry name" value="NPCBM"/>
    <property type="match status" value="1"/>
</dbReference>
<dbReference type="Pfam" id="PF23500">
    <property type="entry name" value="DUF7133"/>
    <property type="match status" value="1"/>
</dbReference>
<dbReference type="InterPro" id="IPR038637">
    <property type="entry name" value="NPCBM_sf"/>
</dbReference>
<dbReference type="Proteomes" id="UP000004947">
    <property type="component" value="Unassembled WGS sequence"/>
</dbReference>
<dbReference type="Gene3D" id="2.60.120.260">
    <property type="entry name" value="Galactose-binding domain-like"/>
    <property type="match status" value="1"/>
</dbReference>
<evidence type="ECO:0000313" key="9">
    <source>
        <dbReference type="Proteomes" id="UP000004947"/>
    </source>
</evidence>